<dbReference type="WBParaSite" id="HPBE_0000007701-mRNA-1">
    <property type="protein sequence ID" value="HPBE_0000007701-mRNA-1"/>
    <property type="gene ID" value="HPBE_0000007701"/>
</dbReference>
<dbReference type="GO" id="GO:0004497">
    <property type="term" value="F:monooxygenase activity"/>
    <property type="evidence" value="ECO:0007669"/>
    <property type="project" value="UniProtKB-KW"/>
</dbReference>
<dbReference type="EMBL" id="UZAH01000045">
    <property type="protein sequence ID" value="VDO18460.1"/>
    <property type="molecule type" value="Genomic_DNA"/>
</dbReference>
<keyword evidence="3" id="KW-0349">Heme</keyword>
<keyword evidence="4" id="KW-1133">Transmembrane helix</keyword>
<feature type="binding site" description="axial binding residue" evidence="3">
    <location>
        <position position="418"/>
    </location>
    <ligand>
        <name>heme</name>
        <dbReference type="ChEBI" id="CHEBI:30413"/>
    </ligand>
    <ligandPart>
        <name>Fe</name>
        <dbReference type="ChEBI" id="CHEBI:18248"/>
    </ligandPart>
</feature>
<name>A0A3P7T9L9_HELPZ</name>
<dbReference type="GO" id="GO:0020037">
    <property type="term" value="F:heme binding"/>
    <property type="evidence" value="ECO:0007669"/>
    <property type="project" value="InterPro"/>
</dbReference>
<keyword evidence="4" id="KW-0472">Membrane</keyword>
<keyword evidence="5" id="KW-0732">Signal</keyword>
<comment type="similarity">
    <text evidence="1">Belongs to the cytochrome P450 family.</text>
</comment>
<dbReference type="Pfam" id="PF00067">
    <property type="entry name" value="p450"/>
    <property type="match status" value="4"/>
</dbReference>
<keyword evidence="4" id="KW-0812">Transmembrane</keyword>
<keyword evidence="2" id="KW-0560">Oxidoreductase</keyword>
<proteinExistence type="inferred from homology"/>
<dbReference type="Proteomes" id="UP000050761">
    <property type="component" value="Unassembled WGS sequence"/>
</dbReference>
<feature type="chain" id="PRO_5044596456" evidence="5">
    <location>
        <begin position="16"/>
        <end position="954"/>
    </location>
</feature>
<organism evidence="6">
    <name type="scientific">Heligmosomoides polygyrus</name>
    <name type="common">Parasitic roundworm</name>
    <dbReference type="NCBI Taxonomy" id="6339"/>
    <lineage>
        <taxon>Eukaryota</taxon>
        <taxon>Metazoa</taxon>
        <taxon>Ecdysozoa</taxon>
        <taxon>Nematoda</taxon>
        <taxon>Chromadorea</taxon>
        <taxon>Rhabditida</taxon>
        <taxon>Rhabditina</taxon>
        <taxon>Rhabditomorpha</taxon>
        <taxon>Strongyloidea</taxon>
        <taxon>Heligmosomidae</taxon>
        <taxon>Heligmosomoides</taxon>
    </lineage>
</organism>
<evidence type="ECO:0000313" key="7">
    <source>
        <dbReference type="Proteomes" id="UP000050761"/>
    </source>
</evidence>
<keyword evidence="2" id="KW-0503">Monooxygenase</keyword>
<dbReference type="OrthoDB" id="1055148at2759"/>
<dbReference type="PANTHER" id="PTHR24284">
    <property type="entry name" value="CYTOCHROME P450 FAMILY"/>
    <property type="match status" value="1"/>
</dbReference>
<sequence length="954" mass="108503">MFLLLLSLLAVTATALYTWWFFESTKRYPRGPRPYPIVGNLLSLDMHNLHVEFAKYTKEYGNVFTVWMPKPYVIITDYDGVKEAFAKKGDDFVGRSGIFPDTVFQNIDNGGVIFSQGDNWKEQRRASIHILRDFGMGKNLMEEQVLFSAQDFLTHLASVENKDEVNLRLPIQLFVSNIINKTLFGFTYEYNKCERLMSAVKELNSLLEVMSVFYTARNFKNRIAMMIYRTLLDFLRSSKLTLFGQVFPAIYRIPFVGYFAKGQYEDMIAGVCSAKCFISSLSLKAFDLQLRRVIKEDVDKALKSYSTDQEPECLAQAYCQKMDSNPNLNAAIQEIQRRANIIPQNVIHRTVRDTFVGAHQIPADTLVLGEIHQILAHSPVYKEGHKFVPERFLMEDGVTPNKETVEQLCPFSIGKRQCAGEALARVELFVGIVTMLQNYKVVLVCVDRILDVGTTCPKSCTGQSEWTPIQELHKLRPGAAYKTKKPTAVWIGIMLFLPLSVFLFTATALYIWWFLNSTRRYPKGPRPYPFVGNLLSLDLRQLHVEFAKYTKEFGNVFTVWLPKPHVIITDLDGVKEAFAKKGDDFAGRSGIFPDTIFQNVENGGVIFSQGDNWKEQRRASIHILRDFGMGKNLMEEQVLLSAQEFLTHLASIKNKDEVCMRLPIQLFVSNIINKTLFGFSYEYDKCERLMSAVKELNTLIEEMKTAVIILCQIVPLRGSKLTFFGQLFPGIYRIPLVGYLAKGRFVDMIAGVSSQVLIPTEERVSAVDLQLRRNIKEDVDRALKSFAVDQEPECLVHAYYQRMQSNPNLNAAIQEIQRRANILPSNVIHRTVRDTSVGANKIPADTLVLGEIHQILAHCPVYKEGHKFLPERFLMEDGITPNKEAVDHLCPFSVGKRQCAGEALARVELFVGVVTMLQNYEIEPVKGRALDLEPIYGGVHVPKQQPLRLFPVAH</sequence>
<evidence type="ECO:0000256" key="4">
    <source>
        <dbReference type="SAM" id="Phobius"/>
    </source>
</evidence>
<evidence type="ECO:0000256" key="3">
    <source>
        <dbReference type="PIRSR" id="PIRSR602401-1"/>
    </source>
</evidence>
<dbReference type="InterPro" id="IPR036396">
    <property type="entry name" value="Cyt_P450_sf"/>
</dbReference>
<feature type="transmembrane region" description="Helical" evidence="4">
    <location>
        <begin position="489"/>
        <end position="515"/>
    </location>
</feature>
<evidence type="ECO:0000256" key="5">
    <source>
        <dbReference type="SAM" id="SignalP"/>
    </source>
</evidence>
<keyword evidence="3" id="KW-0408">Iron</keyword>
<dbReference type="GO" id="GO:0016705">
    <property type="term" value="F:oxidoreductase activity, acting on paired donors, with incorporation or reduction of molecular oxygen"/>
    <property type="evidence" value="ECO:0007669"/>
    <property type="project" value="InterPro"/>
</dbReference>
<gene>
    <name evidence="6" type="ORF">HPBE_LOCUS78</name>
</gene>
<keyword evidence="3" id="KW-0479">Metal-binding</keyword>
<dbReference type="InterPro" id="IPR001128">
    <property type="entry name" value="Cyt_P450"/>
</dbReference>
<evidence type="ECO:0000313" key="6">
    <source>
        <dbReference type="EMBL" id="VDO18460.1"/>
    </source>
</evidence>
<dbReference type="InterPro" id="IPR017972">
    <property type="entry name" value="Cyt_P450_CS"/>
</dbReference>
<dbReference type="PROSITE" id="PS00086">
    <property type="entry name" value="CYTOCHROME_P450"/>
    <property type="match status" value="2"/>
</dbReference>
<evidence type="ECO:0000313" key="8">
    <source>
        <dbReference type="WBParaSite" id="HPBE_0000007701-mRNA-1"/>
    </source>
</evidence>
<dbReference type="PRINTS" id="PR00463">
    <property type="entry name" value="EP450I"/>
</dbReference>
<dbReference type="PANTHER" id="PTHR24284:SF1">
    <property type="entry name" value="CYTOCHROME P450 FAMILY"/>
    <property type="match status" value="1"/>
</dbReference>
<reference evidence="8" key="2">
    <citation type="submission" date="2019-09" db="UniProtKB">
        <authorList>
            <consortium name="WormBaseParasite"/>
        </authorList>
    </citation>
    <scope>IDENTIFICATION</scope>
</reference>
<dbReference type="GO" id="GO:0005506">
    <property type="term" value="F:iron ion binding"/>
    <property type="evidence" value="ECO:0007669"/>
    <property type="project" value="InterPro"/>
</dbReference>
<accession>A0A3P7T9L9</accession>
<dbReference type="AlphaFoldDB" id="A0A3P7T9L9"/>
<evidence type="ECO:0000256" key="1">
    <source>
        <dbReference type="ARBA" id="ARBA00010617"/>
    </source>
</evidence>
<feature type="signal peptide" evidence="5">
    <location>
        <begin position="1"/>
        <end position="15"/>
    </location>
</feature>
<dbReference type="Gene3D" id="1.10.630.10">
    <property type="entry name" value="Cytochrome P450"/>
    <property type="match status" value="4"/>
</dbReference>
<comment type="cofactor">
    <cofactor evidence="3">
        <name>heme</name>
        <dbReference type="ChEBI" id="CHEBI:30413"/>
    </cofactor>
</comment>
<dbReference type="SUPFAM" id="SSF48264">
    <property type="entry name" value="Cytochrome P450"/>
    <property type="match status" value="2"/>
</dbReference>
<reference evidence="6 7" key="1">
    <citation type="submission" date="2018-11" db="EMBL/GenBank/DDBJ databases">
        <authorList>
            <consortium name="Pathogen Informatics"/>
        </authorList>
    </citation>
    <scope>NUCLEOTIDE SEQUENCE [LARGE SCALE GENOMIC DNA]</scope>
</reference>
<dbReference type="InterPro" id="IPR002401">
    <property type="entry name" value="Cyt_P450_E_grp-I"/>
</dbReference>
<evidence type="ECO:0000256" key="2">
    <source>
        <dbReference type="ARBA" id="ARBA00023033"/>
    </source>
</evidence>
<keyword evidence="7" id="KW-1185">Reference proteome</keyword>
<protein>
    <submittedName>
        <fullName evidence="8">Cytochrome P450</fullName>
    </submittedName>
</protein>